<evidence type="ECO:0000256" key="2">
    <source>
        <dbReference type="ARBA" id="ARBA00022763"/>
    </source>
</evidence>
<dbReference type="NCBIfam" id="TIGR00585">
    <property type="entry name" value="mutl"/>
    <property type="match status" value="1"/>
</dbReference>
<dbReference type="FunFam" id="3.30.1540.20:FF:000019">
    <property type="entry name" value="PMS1 homolog 2, mismatch repair system component"/>
    <property type="match status" value="1"/>
</dbReference>
<dbReference type="InterPro" id="IPR002099">
    <property type="entry name" value="MutL/Mlh/PMS"/>
</dbReference>
<accession>A0A4Q4TPK4</accession>
<dbReference type="InterPro" id="IPR020568">
    <property type="entry name" value="Ribosomal_Su5_D2-typ_SF"/>
</dbReference>
<dbReference type="SMART" id="SM01340">
    <property type="entry name" value="DNA_mis_repair"/>
    <property type="match status" value="1"/>
</dbReference>
<dbReference type="InterPro" id="IPR013507">
    <property type="entry name" value="DNA_mismatch_S5_2-like"/>
</dbReference>
<name>A0A4Q4TPK4_9PEZI</name>
<dbReference type="GO" id="GO:0005524">
    <property type="term" value="F:ATP binding"/>
    <property type="evidence" value="ECO:0007669"/>
    <property type="project" value="InterPro"/>
</dbReference>
<feature type="compositionally biased region" description="Basic and acidic residues" evidence="4">
    <location>
        <begin position="469"/>
        <end position="492"/>
    </location>
</feature>
<dbReference type="GO" id="GO:0030983">
    <property type="term" value="F:mismatched DNA binding"/>
    <property type="evidence" value="ECO:0007669"/>
    <property type="project" value="InterPro"/>
</dbReference>
<dbReference type="SMART" id="SM00853">
    <property type="entry name" value="MutL_C"/>
    <property type="match status" value="1"/>
</dbReference>
<gene>
    <name evidence="7" type="ORF">DL764_002497</name>
</gene>
<feature type="region of interest" description="Disordered" evidence="4">
    <location>
        <begin position="375"/>
        <end position="428"/>
    </location>
</feature>
<feature type="domain" description="DNA mismatch repair protein S5" evidence="6">
    <location>
        <begin position="217"/>
        <end position="356"/>
    </location>
</feature>
<proteinExistence type="inferred from homology"/>
<evidence type="ECO:0000313" key="8">
    <source>
        <dbReference type="Proteomes" id="UP000293360"/>
    </source>
</evidence>
<feature type="compositionally biased region" description="Polar residues" evidence="4">
    <location>
        <begin position="506"/>
        <end position="520"/>
    </location>
</feature>
<protein>
    <recommendedName>
        <fullName evidence="3">DNA mismatch repair protein PMS1</fullName>
    </recommendedName>
</protein>
<dbReference type="SUPFAM" id="SSF118116">
    <property type="entry name" value="DNA mismatch repair protein MutL"/>
    <property type="match status" value="1"/>
</dbReference>
<dbReference type="PROSITE" id="PS00058">
    <property type="entry name" value="DNA_MISMATCH_REPAIR_1"/>
    <property type="match status" value="1"/>
</dbReference>
<dbReference type="InterPro" id="IPR038973">
    <property type="entry name" value="MutL/Mlh/Pms-like"/>
</dbReference>
<dbReference type="GO" id="GO:0016887">
    <property type="term" value="F:ATP hydrolysis activity"/>
    <property type="evidence" value="ECO:0007669"/>
    <property type="project" value="InterPro"/>
</dbReference>
<dbReference type="Pfam" id="PF01119">
    <property type="entry name" value="DNA_mis_repair"/>
    <property type="match status" value="1"/>
</dbReference>
<feature type="compositionally biased region" description="Acidic residues" evidence="4">
    <location>
        <begin position="722"/>
        <end position="732"/>
    </location>
</feature>
<dbReference type="Gene3D" id="3.30.230.10">
    <property type="match status" value="1"/>
</dbReference>
<evidence type="ECO:0000256" key="4">
    <source>
        <dbReference type="SAM" id="MobiDB-lite"/>
    </source>
</evidence>
<dbReference type="CDD" id="cd16926">
    <property type="entry name" value="HATPase_MutL-MLH-PMS-like"/>
    <property type="match status" value="1"/>
</dbReference>
<evidence type="ECO:0000256" key="3">
    <source>
        <dbReference type="ARBA" id="ARBA00070941"/>
    </source>
</evidence>
<dbReference type="Gene3D" id="3.30.1540.20">
    <property type="entry name" value="MutL, C-terminal domain, dimerisation subdomain"/>
    <property type="match status" value="1"/>
</dbReference>
<feature type="region of interest" description="Disordered" evidence="4">
    <location>
        <begin position="467"/>
        <end position="520"/>
    </location>
</feature>
<feature type="region of interest" description="Disordered" evidence="4">
    <location>
        <begin position="661"/>
        <end position="774"/>
    </location>
</feature>
<dbReference type="Pfam" id="PF13589">
    <property type="entry name" value="HATPase_c_3"/>
    <property type="match status" value="1"/>
</dbReference>
<dbReference type="InterPro" id="IPR037198">
    <property type="entry name" value="MutL_C_sf"/>
</dbReference>
<dbReference type="FunFam" id="3.30.565.10:FF:000014">
    <property type="entry name" value="Mismatch repair endonuclease pms1, putative"/>
    <property type="match status" value="1"/>
</dbReference>
<dbReference type="Gene3D" id="3.30.1370.100">
    <property type="entry name" value="MutL, C-terminal domain, regulatory subdomain"/>
    <property type="match status" value="1"/>
</dbReference>
<dbReference type="OrthoDB" id="10263226at2759"/>
<comment type="caution">
    <text evidence="7">The sequence shown here is derived from an EMBL/GenBank/DDBJ whole genome shotgun (WGS) entry which is preliminary data.</text>
</comment>
<dbReference type="GO" id="GO:0140664">
    <property type="term" value="F:ATP-dependent DNA damage sensor activity"/>
    <property type="evidence" value="ECO:0007669"/>
    <property type="project" value="InterPro"/>
</dbReference>
<dbReference type="GO" id="GO:0032389">
    <property type="term" value="C:MutLalpha complex"/>
    <property type="evidence" value="ECO:0007669"/>
    <property type="project" value="TreeGrafter"/>
</dbReference>
<dbReference type="EMBL" id="QJNU01000096">
    <property type="protein sequence ID" value="RYP07490.1"/>
    <property type="molecule type" value="Genomic_DNA"/>
</dbReference>
<sequence length="1085" mass="119689">MATIKPIEARTVHQIQSGQVIVDLCSVVKELVENSLDAGATNIDVRFKNQGLDSIEIQDNGSGISKENYETLALKHYTSKLSTYDDLGTLQTFGFRGEALSSLCALSKFTVTTCLAVDAPKGSKLEFETSGKLCGTSVVAAQRGTTVSVEGLFRNLPVRRRELERNIKREWNRVISLLNQYACVQTGVKFSVSQQPSKGKRVILFSTKGNQTTRENIINVFGAKTLSVLIPLDLKLEFEPTNAPGQRWTGREGGNTKEVHVCGHVSRPAHGEGRQTPDRQMFFVNGRPCGLPQFAKVFNEVYKSYNASQSPFIFADIQLDTHLYDVNVSPDKRTILLHDQSRMLDNLRESLIALFESHDYAVPVSQFLMPKQTPLNKFPIDRQGTEASEGGKGSPALSENDARGVSLSADSKEYKASEGEEDDDGDERTQTNLVATKSLARDGQNLNLISRWMERKSDPRTDTVIARVSEGHEDEVTNPKEKLTAKLRRDSESVQENESEEERLSQPSSPVQEGNEKPNNITNFRVRLEELRSSQGGKPVGDAVDLKPHVAEPPIPAVSAPPRTTDIRTGTAAPSRSLKRTAPEVATITIGNDTVTSVIGSPSKRFRAEDTHVSNSPRQQKVKGSIPVPSFHGRLTQMFSANSQAIPAKTEEIEVTAEFVGATEESDSPSSEHLFVSDGEGEDSQEDDAPDIREEEDHSDDNAIPNAAEDVKERGHHSPTNDSDEEYADEETKETLEEPGAATEAIPEENLVKASSEETEKRTQSFIKGGTKKKDATFPLQQNLRIDESRIRSTLADRDVYLGKSLLESGSAPSANRLDADDAEEKLSLKISKSDFDRMKIIGQFNLGFIIAVRPAERATNTTSRGDGATGEDDELFIIDQHATDEKYNFERLQASTVVQSQRLVQPKPLELTALEEEVVKENLAALEANGFLVDVDDGEDSDRPVGSRCRLLSLPLSRETTFSLADLEELISLLTDHQPSSTTTSSAAVIPRPSRVRKMFAMRACRSSVMIGKSLTVRQMEKLVRHMGELDKPWNCPHGRPTMRHLCGLAAWDKACWLEGDGFDDRKRTAPTGWAAYVRAAVEL</sequence>
<dbReference type="InterPro" id="IPR042121">
    <property type="entry name" value="MutL_C_regsub"/>
</dbReference>
<dbReference type="InterPro" id="IPR042120">
    <property type="entry name" value="MutL_C_dimsub"/>
</dbReference>
<dbReference type="Pfam" id="PF08676">
    <property type="entry name" value="MutL_C"/>
    <property type="match status" value="1"/>
</dbReference>
<dbReference type="InterPro" id="IPR036890">
    <property type="entry name" value="HATPase_C_sf"/>
</dbReference>
<dbReference type="FunFam" id="3.30.1370.100:FF:000001">
    <property type="entry name" value="Mismatch repair endonuclease pms1, putative"/>
    <property type="match status" value="1"/>
</dbReference>
<organism evidence="7 8">
    <name type="scientific">Monosporascus ibericus</name>
    <dbReference type="NCBI Taxonomy" id="155417"/>
    <lineage>
        <taxon>Eukaryota</taxon>
        <taxon>Fungi</taxon>
        <taxon>Dikarya</taxon>
        <taxon>Ascomycota</taxon>
        <taxon>Pezizomycotina</taxon>
        <taxon>Sordariomycetes</taxon>
        <taxon>Xylariomycetidae</taxon>
        <taxon>Xylariales</taxon>
        <taxon>Xylariales incertae sedis</taxon>
        <taxon>Monosporascus</taxon>
    </lineage>
</organism>
<reference evidence="7 8" key="1">
    <citation type="submission" date="2018-06" db="EMBL/GenBank/DDBJ databases">
        <title>Complete Genomes of Monosporascus.</title>
        <authorList>
            <person name="Robinson A.J."/>
            <person name="Natvig D.O."/>
        </authorList>
    </citation>
    <scope>NUCLEOTIDE SEQUENCE [LARGE SCALE GENOMIC DNA]</scope>
    <source>
        <strain evidence="7 8">CBS 110550</strain>
    </source>
</reference>
<feature type="compositionally biased region" description="Acidic residues" evidence="4">
    <location>
        <begin position="679"/>
        <end position="689"/>
    </location>
</feature>
<dbReference type="InterPro" id="IPR014790">
    <property type="entry name" value="MutL_C"/>
</dbReference>
<dbReference type="SUPFAM" id="SSF55874">
    <property type="entry name" value="ATPase domain of HSP90 chaperone/DNA topoisomerase II/histidine kinase"/>
    <property type="match status" value="1"/>
</dbReference>
<feature type="domain" description="MutL C-terminal dimerisation" evidence="5">
    <location>
        <begin position="841"/>
        <end position="1016"/>
    </location>
</feature>
<dbReference type="InterPro" id="IPR014762">
    <property type="entry name" value="DNA_mismatch_repair_CS"/>
</dbReference>
<dbReference type="Proteomes" id="UP000293360">
    <property type="component" value="Unassembled WGS sequence"/>
</dbReference>
<dbReference type="SUPFAM" id="SSF54211">
    <property type="entry name" value="Ribosomal protein S5 domain 2-like"/>
    <property type="match status" value="1"/>
</dbReference>
<dbReference type="AlphaFoldDB" id="A0A4Q4TPK4"/>
<dbReference type="GO" id="GO:0000710">
    <property type="term" value="P:meiotic mismatch repair"/>
    <property type="evidence" value="ECO:0007669"/>
    <property type="project" value="UniProtKB-ARBA"/>
</dbReference>
<dbReference type="Gene3D" id="3.30.565.10">
    <property type="entry name" value="Histidine kinase-like ATPase, C-terminal domain"/>
    <property type="match status" value="1"/>
</dbReference>
<dbReference type="InterPro" id="IPR014721">
    <property type="entry name" value="Ribsml_uS5_D2-typ_fold_subgr"/>
</dbReference>
<evidence type="ECO:0000259" key="6">
    <source>
        <dbReference type="SMART" id="SM01340"/>
    </source>
</evidence>
<feature type="region of interest" description="Disordered" evidence="4">
    <location>
        <begin position="607"/>
        <end position="629"/>
    </location>
</feature>
<dbReference type="CDD" id="cd03484">
    <property type="entry name" value="MutL_Trans_hPMS_2_like"/>
    <property type="match status" value="1"/>
</dbReference>
<evidence type="ECO:0000259" key="5">
    <source>
        <dbReference type="SMART" id="SM00853"/>
    </source>
</evidence>
<evidence type="ECO:0000313" key="7">
    <source>
        <dbReference type="EMBL" id="RYP07490.1"/>
    </source>
</evidence>
<comment type="similarity">
    <text evidence="1">Belongs to the DNA mismatch repair MutL/HexB family.</text>
</comment>
<keyword evidence="2" id="KW-0227">DNA damage</keyword>
<keyword evidence="8" id="KW-1185">Reference proteome</keyword>
<dbReference type="STRING" id="155417.A0A4Q4TPK4"/>
<dbReference type="PANTHER" id="PTHR10073">
    <property type="entry name" value="DNA MISMATCH REPAIR PROTEIN MLH, PMS, MUTL"/>
    <property type="match status" value="1"/>
</dbReference>
<dbReference type="FunFam" id="3.30.230.10:FF:000120">
    <property type="entry name" value="Mismatch repair endonuclease PMS2"/>
    <property type="match status" value="1"/>
</dbReference>
<dbReference type="PANTHER" id="PTHR10073:SF52">
    <property type="entry name" value="MISMATCH REPAIR ENDONUCLEASE PMS2"/>
    <property type="match status" value="1"/>
</dbReference>
<evidence type="ECO:0000256" key="1">
    <source>
        <dbReference type="ARBA" id="ARBA00006082"/>
    </source>
</evidence>
<feature type="region of interest" description="Disordered" evidence="4">
    <location>
        <begin position="552"/>
        <end position="580"/>
    </location>
</feature>